<dbReference type="EMBL" id="JALHAT010000043">
    <property type="protein sequence ID" value="MCJ1962522.1"/>
    <property type="molecule type" value="Genomic_DNA"/>
</dbReference>
<keyword evidence="2" id="KW-0808">Transferase</keyword>
<dbReference type="InterPro" id="IPR029044">
    <property type="entry name" value="Nucleotide-diphossugar_trans"/>
</dbReference>
<feature type="transmembrane region" description="Helical" evidence="1">
    <location>
        <begin position="346"/>
        <end position="369"/>
    </location>
</feature>
<keyword evidence="3" id="KW-1185">Reference proteome</keyword>
<dbReference type="NCBIfam" id="NF011307">
    <property type="entry name" value="PRK14716.1-5"/>
    <property type="match status" value="1"/>
</dbReference>
<feature type="transmembrane region" description="Helical" evidence="1">
    <location>
        <begin position="18"/>
        <end position="43"/>
    </location>
</feature>
<feature type="transmembrane region" description="Helical" evidence="1">
    <location>
        <begin position="381"/>
        <end position="398"/>
    </location>
</feature>
<reference evidence="2" key="1">
    <citation type="submission" date="2022-03" db="EMBL/GenBank/DDBJ databases">
        <title>Identification of a novel bacterium isolated from mangrove sediments.</title>
        <authorList>
            <person name="Pan X."/>
        </authorList>
    </citation>
    <scope>NUCLEOTIDE SEQUENCE</scope>
    <source>
        <strain evidence="2">B2637</strain>
    </source>
</reference>
<dbReference type="GO" id="GO:0016740">
    <property type="term" value="F:transferase activity"/>
    <property type="evidence" value="ECO:0007669"/>
    <property type="project" value="UniProtKB-KW"/>
</dbReference>
<comment type="caution">
    <text evidence="2">The sequence shown here is derived from an EMBL/GenBank/DDBJ whole genome shotgun (WGS) entry which is preliminary data.</text>
</comment>
<dbReference type="SUPFAM" id="SSF53448">
    <property type="entry name" value="Nucleotide-diphospho-sugar transferases"/>
    <property type="match status" value="1"/>
</dbReference>
<keyword evidence="1" id="KW-0472">Membrane</keyword>
<gene>
    <name evidence="2" type="ORF">MTR65_17650</name>
</gene>
<keyword evidence="1" id="KW-0812">Transmembrane</keyword>
<dbReference type="Proteomes" id="UP001162802">
    <property type="component" value="Unassembled WGS sequence"/>
</dbReference>
<evidence type="ECO:0000313" key="2">
    <source>
        <dbReference type="EMBL" id="MCJ1962522.1"/>
    </source>
</evidence>
<evidence type="ECO:0000256" key="1">
    <source>
        <dbReference type="SAM" id="Phobius"/>
    </source>
</evidence>
<name>A0ABT0AH67_9SPHN</name>
<evidence type="ECO:0000313" key="3">
    <source>
        <dbReference type="Proteomes" id="UP001162802"/>
    </source>
</evidence>
<proteinExistence type="predicted"/>
<dbReference type="Pfam" id="PF13641">
    <property type="entry name" value="Glyco_tranf_2_3"/>
    <property type="match status" value="1"/>
</dbReference>
<protein>
    <submittedName>
        <fullName evidence="2">Glycosyl transferase family protein</fullName>
    </submittedName>
</protein>
<sequence>MEAVNTVVAWLATFERELLLFCAFWFVLGALDDLLVDGLWIAIKLRGKAREGSITALQARAPLRAEAAILIAAWHEEQVIAHTIRHALGAWPQQGYILYIGCYANDPGTITAAMAAAGGDPRVRVVIHASAGPTTKADCLNRLYAALCLDEQRRGARFGFLVLHDSEDMVHPAELAVYDRALTTADYVQLPVRPEPVRGSRWVSGHYCDEFTESHAKGMVVRDALGLGIPAAGVGCAFGRAMLDRIARVRMAADAQGPFACECLTEDYEMGLLVQREGGRSRFLRVRDAEGELVATRACFPASLQASVRQKTRWILGIAFQGWDRLGWDARVRDAWMVLRDRRGPLSALVLACSYALLLTETLLAGAWLGGVYTRTPFPPLLEGLLFVCMWAFAWRVANRFAFTASEYGLGEGLCAIARIPVANVIAIMAGRRALAAYVRSLQGTMPSWDKTQHAEHAVHHGRAGA</sequence>
<organism evidence="2 3">
    <name type="scientific">Novosphingobium mangrovi</name>
    <name type="common">ex Hu et al. 2023</name>
    <dbReference type="NCBI Taxonomy" id="2930094"/>
    <lineage>
        <taxon>Bacteria</taxon>
        <taxon>Pseudomonadati</taxon>
        <taxon>Pseudomonadota</taxon>
        <taxon>Alphaproteobacteria</taxon>
        <taxon>Sphingomonadales</taxon>
        <taxon>Sphingomonadaceae</taxon>
        <taxon>Novosphingobium</taxon>
    </lineage>
</organism>
<keyword evidence="1" id="KW-1133">Transmembrane helix</keyword>
<accession>A0ABT0AH67</accession>